<proteinExistence type="predicted"/>
<dbReference type="PANTHER" id="PTHR11820:SF7">
    <property type="entry name" value="ACYLPYRUVASE FAHD1, MITOCHONDRIAL"/>
    <property type="match status" value="1"/>
</dbReference>
<comment type="caution">
    <text evidence="3">The sequence shown here is derived from an EMBL/GenBank/DDBJ whole genome shotgun (WGS) entry which is preliminary data.</text>
</comment>
<keyword evidence="1" id="KW-0479">Metal-binding</keyword>
<dbReference type="Pfam" id="PF01557">
    <property type="entry name" value="FAA_hydrolase"/>
    <property type="match status" value="1"/>
</dbReference>
<dbReference type="EMBL" id="LVWG01000030">
    <property type="protein sequence ID" value="KZK74255.1"/>
    <property type="molecule type" value="Genomic_DNA"/>
</dbReference>
<feature type="domain" description="Fumarylacetoacetase-like C-terminal" evidence="2">
    <location>
        <begin position="21"/>
        <end position="224"/>
    </location>
</feature>
<dbReference type="PANTHER" id="PTHR11820">
    <property type="entry name" value="ACYLPYRUVASE"/>
    <property type="match status" value="1"/>
</dbReference>
<reference evidence="3 4" key="1">
    <citation type="submission" date="2016-03" db="EMBL/GenBank/DDBJ databases">
        <title>Speciation and ecological success in dimly lit waters: horizontal gene transfer in a green sulfur bacteria bloom unveiled by metagenomic assembly.</title>
        <authorList>
            <person name="Llorens-Mares T."/>
            <person name="Liu Z."/>
            <person name="Allen L.Z."/>
            <person name="Rusch D.B."/>
            <person name="Craig M.T."/>
            <person name="Dupont C.L."/>
            <person name="Bryant D.A."/>
            <person name="Casamayor E.O."/>
        </authorList>
    </citation>
    <scope>NUCLEOTIDE SEQUENCE [LARGE SCALE GENOMIC DNA]</scope>
    <source>
        <strain evidence="3">CIII</strain>
    </source>
</reference>
<dbReference type="GO" id="GO:0046872">
    <property type="term" value="F:metal ion binding"/>
    <property type="evidence" value="ECO:0007669"/>
    <property type="project" value="UniProtKB-KW"/>
</dbReference>
<evidence type="ECO:0000313" key="4">
    <source>
        <dbReference type="Proteomes" id="UP000076481"/>
    </source>
</evidence>
<dbReference type="InterPro" id="IPR011234">
    <property type="entry name" value="Fumarylacetoacetase-like_C"/>
</dbReference>
<name>A0A165LP64_PELLU</name>
<gene>
    <name evidence="3" type="ORF">A3K90_04905</name>
</gene>
<dbReference type="AlphaFoldDB" id="A0A165LP64"/>
<dbReference type="SUPFAM" id="SSF56529">
    <property type="entry name" value="FAH"/>
    <property type="match status" value="1"/>
</dbReference>
<protein>
    <submittedName>
        <fullName evidence="3">Fumarylacetoacetate hydrolase</fullName>
    </submittedName>
</protein>
<evidence type="ECO:0000259" key="2">
    <source>
        <dbReference type="Pfam" id="PF01557"/>
    </source>
</evidence>
<dbReference type="RefSeq" id="WP_303681609.1">
    <property type="nucleotide sequence ID" value="NZ_LVWG01000030.1"/>
</dbReference>
<evidence type="ECO:0000313" key="3">
    <source>
        <dbReference type="EMBL" id="KZK74255.1"/>
    </source>
</evidence>
<dbReference type="Proteomes" id="UP000076481">
    <property type="component" value="Unassembled WGS sequence"/>
</dbReference>
<accession>A0A165LP64</accession>
<dbReference type="GO" id="GO:0018773">
    <property type="term" value="F:acetylpyruvate hydrolase activity"/>
    <property type="evidence" value="ECO:0007669"/>
    <property type="project" value="TreeGrafter"/>
</dbReference>
<evidence type="ECO:0000256" key="1">
    <source>
        <dbReference type="ARBA" id="ARBA00022723"/>
    </source>
</evidence>
<organism evidence="3 4">
    <name type="scientific">Pelodictyon luteolum</name>
    <dbReference type="NCBI Taxonomy" id="1100"/>
    <lineage>
        <taxon>Bacteria</taxon>
        <taxon>Pseudomonadati</taxon>
        <taxon>Chlorobiota</taxon>
        <taxon>Chlorobiia</taxon>
        <taxon>Chlorobiales</taxon>
        <taxon>Chlorobiaceae</taxon>
        <taxon>Chlorobium/Pelodictyon group</taxon>
        <taxon>Pelodictyon</taxon>
    </lineage>
</organism>
<keyword evidence="3" id="KW-0378">Hydrolase</keyword>
<sequence length="249" mass="26825">MDAMRKSPILISRHRLSPHSIFCVGKNYRLHALEMLMMEGAAPQAAASPDPEPIIFMKPATALAPDAIIRMPHFEGRPLSRLMHFEAEIVLLVGRDTDGCPEEGAMEYISAIGAGLDMTLRDVQLEAKKAGNPWLKSKGFRSSALVSDLVRLDGSIPGDDWSISLHCNGVLLQHATLGEMIHTPSALVHYLSYLYGLRQGDLIFTGTPAGVGPVSPGDSLRASLSMPDASGAPLELAVLEATVEKEHNP</sequence>
<dbReference type="InterPro" id="IPR036663">
    <property type="entry name" value="Fumarylacetoacetase_C_sf"/>
</dbReference>
<dbReference type="Gene3D" id="3.90.850.10">
    <property type="entry name" value="Fumarylacetoacetase-like, C-terminal domain"/>
    <property type="match status" value="1"/>
</dbReference>